<name>A0A7S3XDK4_9CHLO</name>
<sequence>MERKRDREGGFRPLSRRCGSGRSVKRREGGDATQRERERAHLVDYGRVEGNRPLTPVTWKRRTRWKSRSNVPHGDREMPAAGTQPPMQFYQVYGNWQSYPYQPLQEVMQHEAMRNFMHRGMVESRGTEPAHLGHWNFNSQSAFHGQLDRREQVAHLDLSLNLAVPRPMAAAQQIDSPFHSYARIQGHNPSFNQQTLPHQGLQLFPLPQQGLQGASPSSAGQDGFVHPELVAGVQDGSRNGAIVGKSSAGMQTEPLVGKAIEQPWRPLLPTYQPKGSQGESRQLPPATQLNLQSHEPRSLHQQLETERKKKVSKRSPTQEMRALLRLFNAIFTQDTLVGRDLNRYTEGQIKRYLERLGFSVGTFPITTWGCPGGQYQGLACVLSWILSAVHSKKGYVIVVSEEQAEKAVPYRPGSPYVADTAVLLEMGMLEYKWPFPFSWSILTELRSVYDYKGRESSASKNGQVKEEDVMRVLHTFFPSMTGFGAVMTGHFVVSEDPHVVEKAPVASVDAPPSRECEFLESTIDGHGEEACEVVLEVSCDSVKTEGGCSGKSKATGDTAEPQPCSVEAGVTEDNAPCTVGKVLEVTLPSSCAVQGADNIAEALAGEDSAADTSAGTVGKIAPSMVPSVTPLAPAG</sequence>
<feature type="compositionally biased region" description="Basic and acidic residues" evidence="1">
    <location>
        <begin position="294"/>
        <end position="307"/>
    </location>
</feature>
<accession>A0A7S3XDK4</accession>
<reference evidence="2" key="1">
    <citation type="submission" date="2021-01" db="EMBL/GenBank/DDBJ databases">
        <authorList>
            <person name="Corre E."/>
            <person name="Pelletier E."/>
            <person name="Niang G."/>
            <person name="Scheremetjew M."/>
            <person name="Finn R."/>
            <person name="Kale V."/>
            <person name="Holt S."/>
            <person name="Cochrane G."/>
            <person name="Meng A."/>
            <person name="Brown T."/>
            <person name="Cohen L."/>
        </authorList>
    </citation>
    <scope>NUCLEOTIDE SEQUENCE</scope>
    <source>
        <strain evidence="2">CCMP1897</strain>
    </source>
</reference>
<dbReference type="AlphaFoldDB" id="A0A7S3XDK4"/>
<evidence type="ECO:0000313" key="2">
    <source>
        <dbReference type="EMBL" id="CAE0611335.1"/>
    </source>
</evidence>
<feature type="region of interest" description="Disordered" evidence="1">
    <location>
        <begin position="263"/>
        <end position="317"/>
    </location>
</feature>
<dbReference type="EMBL" id="HBIS01005722">
    <property type="protein sequence ID" value="CAE0611335.1"/>
    <property type="molecule type" value="Transcribed_RNA"/>
</dbReference>
<feature type="region of interest" description="Disordered" evidence="1">
    <location>
        <begin position="1"/>
        <end position="40"/>
    </location>
</feature>
<feature type="compositionally biased region" description="Basic and acidic residues" evidence="1">
    <location>
        <begin position="1"/>
        <end position="10"/>
    </location>
</feature>
<feature type="compositionally biased region" description="Basic and acidic residues" evidence="1">
    <location>
        <begin position="26"/>
        <end position="40"/>
    </location>
</feature>
<gene>
    <name evidence="2" type="ORF">PSAL00342_LOCUS5170</name>
</gene>
<proteinExistence type="predicted"/>
<protein>
    <submittedName>
        <fullName evidence="2">Uncharacterized protein</fullName>
    </submittedName>
</protein>
<evidence type="ECO:0000256" key="1">
    <source>
        <dbReference type="SAM" id="MobiDB-lite"/>
    </source>
</evidence>
<organism evidence="2">
    <name type="scientific">Picocystis salinarum</name>
    <dbReference type="NCBI Taxonomy" id="88271"/>
    <lineage>
        <taxon>Eukaryota</taxon>
        <taxon>Viridiplantae</taxon>
        <taxon>Chlorophyta</taxon>
        <taxon>Picocystophyceae</taxon>
        <taxon>Picocystales</taxon>
        <taxon>Picocystaceae</taxon>
        <taxon>Picocystis</taxon>
    </lineage>
</organism>
<feature type="compositionally biased region" description="Polar residues" evidence="1">
    <location>
        <begin position="273"/>
        <end position="293"/>
    </location>
</feature>